<protein>
    <submittedName>
        <fullName evidence="2">Putative lipoprotein</fullName>
    </submittedName>
</protein>
<dbReference type="Pfam" id="PF03886">
    <property type="entry name" value="ABC_trans_aux"/>
    <property type="match status" value="1"/>
</dbReference>
<sequence length="200" mass="20776">MIRSISIAFAAFALTACVSVLPEPEAPEGLYRFGAMTQTYPVEAVVAVREPEASRLFGGRVIASEDSAGALRLVRGVEWSDNASRLMQVAMLDALDDSGAGVGVALGTGARADYELVWRIEDFTLAGTRARCGLEATLVQANTRKVIAQKTVTSTADAAASSNASRALALAEAGRACVGQVAGFVSEKAVAPEPETEPDA</sequence>
<keyword evidence="2" id="KW-0449">Lipoprotein</keyword>
<dbReference type="RefSeq" id="WP_051597215.1">
    <property type="nucleotide sequence ID" value="NZ_ARYJ01000001.1"/>
</dbReference>
<evidence type="ECO:0000259" key="1">
    <source>
        <dbReference type="Pfam" id="PF03886"/>
    </source>
</evidence>
<organism evidence="2 3">
    <name type="scientific">Hyphomonas jannaschiana VP2</name>
    <dbReference type="NCBI Taxonomy" id="1280952"/>
    <lineage>
        <taxon>Bacteria</taxon>
        <taxon>Pseudomonadati</taxon>
        <taxon>Pseudomonadota</taxon>
        <taxon>Alphaproteobacteria</taxon>
        <taxon>Hyphomonadales</taxon>
        <taxon>Hyphomonadaceae</taxon>
        <taxon>Hyphomonas</taxon>
    </lineage>
</organism>
<evidence type="ECO:0000313" key="3">
    <source>
        <dbReference type="Proteomes" id="UP000024816"/>
    </source>
</evidence>
<dbReference type="eggNOG" id="COG3218">
    <property type="taxonomic scope" value="Bacteria"/>
</dbReference>
<dbReference type="AlphaFoldDB" id="A0A059FKB0"/>
<dbReference type="Proteomes" id="UP000024816">
    <property type="component" value="Unassembled WGS sequence"/>
</dbReference>
<accession>A0A059FKB0</accession>
<dbReference type="SUPFAM" id="SSF159594">
    <property type="entry name" value="XCC0632-like"/>
    <property type="match status" value="1"/>
</dbReference>
<dbReference type="OrthoDB" id="7618596at2"/>
<dbReference type="PATRIC" id="fig|1280952.3.peg.154"/>
<evidence type="ECO:0000313" key="2">
    <source>
        <dbReference type="EMBL" id="KCZ91022.1"/>
    </source>
</evidence>
<dbReference type="PROSITE" id="PS51257">
    <property type="entry name" value="PROKAR_LIPOPROTEIN"/>
    <property type="match status" value="1"/>
</dbReference>
<gene>
    <name evidence="2" type="ORF">HJA_00750</name>
</gene>
<comment type="caution">
    <text evidence="2">The sequence shown here is derived from an EMBL/GenBank/DDBJ whole genome shotgun (WGS) entry which is preliminary data.</text>
</comment>
<dbReference type="InterPro" id="IPR005586">
    <property type="entry name" value="ABC_trans_aux"/>
</dbReference>
<proteinExistence type="predicted"/>
<dbReference type="STRING" id="1280952.HJA_00750"/>
<feature type="domain" description="ABC-type transport auxiliary lipoprotein component" evidence="1">
    <location>
        <begin position="42"/>
        <end position="182"/>
    </location>
</feature>
<keyword evidence="3" id="KW-1185">Reference proteome</keyword>
<name>A0A059FKB0_9PROT</name>
<dbReference type="EMBL" id="ARYJ01000001">
    <property type="protein sequence ID" value="KCZ91022.1"/>
    <property type="molecule type" value="Genomic_DNA"/>
</dbReference>
<reference evidence="2 3" key="1">
    <citation type="journal article" date="2014" name="Antonie Van Leeuwenhoek">
        <title>Hyphomonas beringensis sp. nov. and Hyphomonas chukchiensis sp. nov., isolated from surface seawater of the Bering Sea and Chukchi Sea.</title>
        <authorList>
            <person name="Li C."/>
            <person name="Lai Q."/>
            <person name="Li G."/>
            <person name="Dong C."/>
            <person name="Wang J."/>
            <person name="Liao Y."/>
            <person name="Shao Z."/>
        </authorList>
    </citation>
    <scope>NUCLEOTIDE SEQUENCE [LARGE SCALE GENOMIC DNA]</scope>
    <source>
        <strain evidence="2 3">VP2</strain>
    </source>
</reference>
<dbReference type="Gene3D" id="3.40.50.10610">
    <property type="entry name" value="ABC-type transport auxiliary lipoprotein component"/>
    <property type="match status" value="1"/>
</dbReference>